<name>A0A444MH27_9RHOB</name>
<dbReference type="InterPro" id="IPR023606">
    <property type="entry name" value="CoA-Trfase_III_dom_1_sf"/>
</dbReference>
<dbReference type="Gene3D" id="3.40.50.10540">
    <property type="entry name" value="Crotonobetainyl-coa:carnitine coa-transferase, domain 1"/>
    <property type="match status" value="1"/>
</dbReference>
<dbReference type="Proteomes" id="UP000287168">
    <property type="component" value="Unassembled WGS sequence"/>
</dbReference>
<dbReference type="PANTHER" id="PTHR48207:SF3">
    <property type="entry name" value="SUCCINATE--HYDROXYMETHYLGLUTARATE COA-TRANSFERASE"/>
    <property type="match status" value="1"/>
</dbReference>
<accession>A0A444MH27</accession>
<comment type="caution">
    <text evidence="2">The sequence shown here is derived from an EMBL/GenBank/DDBJ whole genome shotgun (WGS) entry which is preliminary data.</text>
</comment>
<dbReference type="AlphaFoldDB" id="A0A444MH27"/>
<evidence type="ECO:0000313" key="3">
    <source>
        <dbReference type="Proteomes" id="UP000287168"/>
    </source>
</evidence>
<proteinExistence type="predicted"/>
<dbReference type="Pfam" id="PF02515">
    <property type="entry name" value="CoA_transf_3"/>
    <property type="match status" value="1"/>
</dbReference>
<dbReference type="InterPro" id="IPR050483">
    <property type="entry name" value="CoA-transferase_III_domain"/>
</dbReference>
<dbReference type="InterPro" id="IPR044855">
    <property type="entry name" value="CoA-Trfase_III_dom3_sf"/>
</dbReference>
<dbReference type="InterPro" id="IPR003673">
    <property type="entry name" value="CoA-Trfase_fam_III"/>
</dbReference>
<gene>
    <name evidence="2" type="ORF">EP867_00890</name>
</gene>
<evidence type="ECO:0000313" key="2">
    <source>
        <dbReference type="EMBL" id="RWY45661.1"/>
    </source>
</evidence>
<dbReference type="EMBL" id="SBLC01000001">
    <property type="protein sequence ID" value="RWY45661.1"/>
    <property type="molecule type" value="Genomic_DNA"/>
</dbReference>
<protein>
    <submittedName>
        <fullName evidence="2">CoA transferase</fullName>
    </submittedName>
</protein>
<keyword evidence="3" id="KW-1185">Reference proteome</keyword>
<evidence type="ECO:0000256" key="1">
    <source>
        <dbReference type="ARBA" id="ARBA00022679"/>
    </source>
</evidence>
<keyword evidence="1 2" id="KW-0808">Transferase</keyword>
<organism evidence="2 3">
    <name type="scientific">Falsigemmobacter intermedius</name>
    <dbReference type="NCBI Taxonomy" id="1553448"/>
    <lineage>
        <taxon>Bacteria</taxon>
        <taxon>Pseudomonadati</taxon>
        <taxon>Pseudomonadota</taxon>
        <taxon>Alphaproteobacteria</taxon>
        <taxon>Rhodobacterales</taxon>
        <taxon>Paracoccaceae</taxon>
        <taxon>Falsigemmobacter</taxon>
    </lineage>
</organism>
<reference evidence="2 3" key="1">
    <citation type="journal article" date="2015" name="Int. J. Syst. Evol. Microbiol.">
        <title>Gemmobacter intermedius sp. nov., isolated from a white stork (Ciconia ciconia).</title>
        <authorList>
            <person name="Kampfer P."/>
            <person name="Jerzak L."/>
            <person name="Wilharm G."/>
            <person name="Golke J."/>
            <person name="Busse H.J."/>
            <person name="Glaeser S.P."/>
        </authorList>
    </citation>
    <scope>NUCLEOTIDE SEQUENCE [LARGE SCALE GENOMIC DNA]</scope>
    <source>
        <strain evidence="2 3">119/4</strain>
    </source>
</reference>
<dbReference type="Gene3D" id="3.30.1540.10">
    <property type="entry name" value="formyl-coa transferase, domain 3"/>
    <property type="match status" value="1"/>
</dbReference>
<dbReference type="OrthoDB" id="7208981at2"/>
<dbReference type="PANTHER" id="PTHR48207">
    <property type="entry name" value="SUCCINATE--HYDROXYMETHYLGLUTARATE COA-TRANSFERASE"/>
    <property type="match status" value="1"/>
</dbReference>
<sequence>MLPLEGLTVIAVEQAVAAPFATSRLADAGARVIRIERPEGDFARGYDRAAKGQSSYFVWLNRGKEVVVADLSLEADRQVLWDLLSGADVLVQNLKPGALARLGFSAEALQKHNPRLISCVISGYGESGPMASRKAYDLLIQAESGLASLTGGPESPARVGISVVDIATGATAHAAILEALIRRGVTGQGADIHISMFDVMADWLTVPLLNAEAGQPPGRNGLRHPSIAPYGVFDCRCGGQILLSVQNDREWRSLAAELLGEAALGQDARFATNLARVQNRSETDARVAAALAALSAEEAAAVLSRADIAFAFVNDMAALSRHPHLRRITVGTPQGQVSYPAPAPRFAGEERAYGAVPSLPQKPRQV</sequence>
<dbReference type="SUPFAM" id="SSF89796">
    <property type="entry name" value="CoA-transferase family III (CaiB/BaiF)"/>
    <property type="match status" value="1"/>
</dbReference>
<dbReference type="GO" id="GO:0008410">
    <property type="term" value="F:CoA-transferase activity"/>
    <property type="evidence" value="ECO:0007669"/>
    <property type="project" value="TreeGrafter"/>
</dbReference>